<dbReference type="GO" id="GO:0005634">
    <property type="term" value="C:nucleus"/>
    <property type="evidence" value="ECO:0007669"/>
    <property type="project" value="TreeGrafter"/>
</dbReference>
<organism evidence="3 4">
    <name type="scientific">Ceratitis capitata</name>
    <name type="common">Mediterranean fruit fly</name>
    <name type="synonym">Tephritis capitata</name>
    <dbReference type="NCBI Taxonomy" id="7213"/>
    <lineage>
        <taxon>Eukaryota</taxon>
        <taxon>Metazoa</taxon>
        <taxon>Ecdysozoa</taxon>
        <taxon>Arthropoda</taxon>
        <taxon>Hexapoda</taxon>
        <taxon>Insecta</taxon>
        <taxon>Pterygota</taxon>
        <taxon>Neoptera</taxon>
        <taxon>Endopterygota</taxon>
        <taxon>Diptera</taxon>
        <taxon>Brachycera</taxon>
        <taxon>Muscomorpha</taxon>
        <taxon>Tephritoidea</taxon>
        <taxon>Tephritidae</taxon>
        <taxon>Ceratitis</taxon>
        <taxon>Ceratitis</taxon>
    </lineage>
</organism>
<dbReference type="PANTHER" id="PTHR28678:SF1">
    <property type="entry name" value="CODANIN-1"/>
    <property type="match status" value="1"/>
</dbReference>
<feature type="region of interest" description="Disordered" evidence="1">
    <location>
        <begin position="972"/>
        <end position="992"/>
    </location>
</feature>
<keyword evidence="4" id="KW-1185">Reference proteome</keyword>
<feature type="compositionally biased region" description="Low complexity" evidence="1">
    <location>
        <begin position="183"/>
        <end position="196"/>
    </location>
</feature>
<dbReference type="Pfam" id="PF15296">
    <property type="entry name" value="Codanin-1_C"/>
    <property type="match status" value="1"/>
</dbReference>
<feature type="domain" description="Codanin-1 C-terminal" evidence="2">
    <location>
        <begin position="922"/>
        <end position="1051"/>
    </location>
</feature>
<feature type="compositionally biased region" description="Low complexity" evidence="1">
    <location>
        <begin position="248"/>
        <end position="258"/>
    </location>
</feature>
<dbReference type="InterPro" id="IPR028171">
    <property type="entry name" value="Codanin-1_C"/>
</dbReference>
<dbReference type="Proteomes" id="UP000606786">
    <property type="component" value="Unassembled WGS sequence"/>
</dbReference>
<comment type="caution">
    <text evidence="3">The sequence shown here is derived from an EMBL/GenBank/DDBJ whole genome shotgun (WGS) entry which is preliminary data.</text>
</comment>
<evidence type="ECO:0000313" key="3">
    <source>
        <dbReference type="EMBL" id="CAD7002781.1"/>
    </source>
</evidence>
<gene>
    <name evidence="3" type="ORF">CCAP1982_LOCUS11254</name>
</gene>
<accession>A0A811UVS2</accession>
<proteinExistence type="predicted"/>
<evidence type="ECO:0000313" key="4">
    <source>
        <dbReference type="Proteomes" id="UP000606786"/>
    </source>
</evidence>
<dbReference type="EMBL" id="CAJHJT010000034">
    <property type="protein sequence ID" value="CAD7002781.1"/>
    <property type="molecule type" value="Genomic_DNA"/>
</dbReference>
<dbReference type="InterPro" id="IPR040031">
    <property type="entry name" value="Codanin-1"/>
</dbReference>
<evidence type="ECO:0000259" key="2">
    <source>
        <dbReference type="Pfam" id="PF15296"/>
    </source>
</evidence>
<protein>
    <submittedName>
        <fullName evidence="3">(Mediterranean fruit fly) hypothetical protein</fullName>
    </submittedName>
</protein>
<feature type="region of interest" description="Disordered" evidence="1">
    <location>
        <begin position="171"/>
        <end position="212"/>
    </location>
</feature>
<name>A0A811UVS2_CERCA</name>
<sequence>MNSSEEKLKKLLVANAPWPTDSSSDTGTHTNHFRQWFLQQFNEAKSENLDDFAIYFLNTLRQQSEKYLRSNDTEQTCQTPIKTNKSIANNSEVVVCEKNIGNSTPQRLPFCAQNSAPSTPNFASTPQLDAKIISPWDSSIGEDLSANFRHNAKANSSAAFSTVQSMERSLTSTFKSDVSTPARRNQNSSRRSGNSSMMHATTPHSTEKSIRSNSATSGFCLGDFIVLQQNNSNRSNRKKTPQNSFQQAAAESTSETSTNSKPKKRVVPTTISNRTVGNSTGGELKVFGCNSSFSNENNILTLSHAEIEDKNKCSIMAARKSLKLNAVEISKELETVSVGDEEKMLHDMIKRKLQIVTNNVDNLDDETPKSTINAQLPAIELDKIDNHSYLERIADIYVVLMDLNFVTNILSEMAFVLNLLNTQEITLAALQNDTADSKNVKLSTEEEQQTIGMQLLDNVTNCLYFALCVLRRQRHLFAHLDIKSLGVVLHNERIHCLDMDLKSYLETIYQYKQSLLLDKSHTIEGTATIQRSFKNVYYQEDKDSRQHFTSNNEFGAFKTQRDLFYKVLKVWEIQHLNRNWNFSQELAMKIRDIFKQSENPINMAHFAKLFVAQLLISASDAASPEDIGLDIDAEKFSKLAQRLVAPSNFSVDYEFPRNQAFFRDFITEARSIPFIEQLKMALYSHLITLNNSTFEQTNLYMGDNRDADELVAVNEKGENSEFIVRPETLASMIILAKFLGFVTAYPYSQYLRNAPIAGSIEKKQLLLRSLFQPHFSISQHLLEAIRNNKMLITLPWLVQYLAMLDNITLQLPDVTETTQLLFTLYTQIGYNSSSMVLTPTTIFILRCCLGWLLDKKPIIAEKYFIYRATQKPMSKDNNHECQTEQQTLIVDLIMARQKEDYAGSSNNVVVMSNNKNLHHEKALNPILESLLTVACPFLAEFRVAIMPSKYATKKYVSRTGRYRHITTRIAESQPSAANSPAHRAHKPNSNALNSQKMQQNKIIDAFLQSQNASMRRLIEFISDRVYKSAVKDGQHKFILPAKSNADKLVNEIKTSNVDEVFKNLTNIYENAYEVACSQWELNIPKLVDERITMALSALLPTETTPIVQTIYSQLIRQNAMKRIQQWFNDNLQLSSFYCGNLSEITQKICKANRKEHQSSSTSVLEIVQFTPSVSDILDELQYFQHLTSLRTELLRADASDIVSFLQRIPSAFVNTLPTTFYRLIGAGIVQILQHLIKHKPTLLTADLMESACSVWLNQKFKAAINTVAAGRSMKPDNVNKNSNKEETVPKDGSDEESSSSTSVDIHKTPVFMTD</sequence>
<feature type="region of interest" description="Disordered" evidence="1">
    <location>
        <begin position="1272"/>
        <end position="1314"/>
    </location>
</feature>
<dbReference type="OrthoDB" id="20982at2759"/>
<feature type="region of interest" description="Disordered" evidence="1">
    <location>
        <begin position="232"/>
        <end position="267"/>
    </location>
</feature>
<feature type="compositionally biased region" description="Basic and acidic residues" evidence="1">
    <location>
        <begin position="1282"/>
        <end position="1292"/>
    </location>
</feature>
<evidence type="ECO:0000256" key="1">
    <source>
        <dbReference type="SAM" id="MobiDB-lite"/>
    </source>
</evidence>
<dbReference type="GO" id="GO:0006325">
    <property type="term" value="P:chromatin organization"/>
    <property type="evidence" value="ECO:0007669"/>
    <property type="project" value="TreeGrafter"/>
</dbReference>
<dbReference type="PANTHER" id="PTHR28678">
    <property type="entry name" value="CODANIN-1"/>
    <property type="match status" value="1"/>
</dbReference>
<reference evidence="3" key="1">
    <citation type="submission" date="2020-11" db="EMBL/GenBank/DDBJ databases">
        <authorList>
            <person name="Whitehead M."/>
        </authorList>
    </citation>
    <scope>NUCLEOTIDE SEQUENCE</scope>
    <source>
        <strain evidence="3">EGII</strain>
    </source>
</reference>